<name>A0A0F9KEK1_9ZZZZ</name>
<organism evidence="1">
    <name type="scientific">marine sediment metagenome</name>
    <dbReference type="NCBI Taxonomy" id="412755"/>
    <lineage>
        <taxon>unclassified sequences</taxon>
        <taxon>metagenomes</taxon>
        <taxon>ecological metagenomes</taxon>
    </lineage>
</organism>
<proteinExistence type="predicted"/>
<gene>
    <name evidence="1" type="ORF">LCGC14_1713210</name>
</gene>
<dbReference type="AlphaFoldDB" id="A0A0F9KEK1"/>
<dbReference type="Gene3D" id="3.60.15.10">
    <property type="entry name" value="Ribonuclease Z/Hydroxyacylglutathione hydrolase-like"/>
    <property type="match status" value="1"/>
</dbReference>
<accession>A0A0F9KEK1</accession>
<evidence type="ECO:0000313" key="1">
    <source>
        <dbReference type="EMBL" id="KKM13735.1"/>
    </source>
</evidence>
<dbReference type="EMBL" id="LAZR01015311">
    <property type="protein sequence ID" value="KKM13735.1"/>
    <property type="molecule type" value="Genomic_DNA"/>
</dbReference>
<reference evidence="1" key="1">
    <citation type="journal article" date="2015" name="Nature">
        <title>Complex archaea that bridge the gap between prokaryotes and eukaryotes.</title>
        <authorList>
            <person name="Spang A."/>
            <person name="Saw J.H."/>
            <person name="Jorgensen S.L."/>
            <person name="Zaremba-Niedzwiedzka K."/>
            <person name="Martijn J."/>
            <person name="Lind A.E."/>
            <person name="van Eijk R."/>
            <person name="Schleper C."/>
            <person name="Guy L."/>
            <person name="Ettema T.J."/>
        </authorList>
    </citation>
    <scope>NUCLEOTIDE SEQUENCE</scope>
</reference>
<protein>
    <submittedName>
        <fullName evidence="1">Uncharacterized protein</fullName>
    </submittedName>
</protein>
<dbReference type="InterPro" id="IPR036866">
    <property type="entry name" value="RibonucZ/Hydroxyglut_hydro"/>
</dbReference>
<sequence>MEKKKKIIRLTLLGGVNEVGGNVVLLEDFSYNVKIFIDFGIKIKKYYNKYEYGRRKSRVIIINSRITNHDKMELFKKEFPEIYEILTPEQIKEFLDGDHENR</sequence>
<comment type="caution">
    <text evidence="1">The sequence shown here is derived from an EMBL/GenBank/DDBJ whole genome shotgun (WGS) entry which is preliminary data.</text>
</comment>